<dbReference type="Gene3D" id="3.40.1620.10">
    <property type="entry name" value="YefM-like domain"/>
    <property type="match status" value="1"/>
</dbReference>
<evidence type="ECO:0000259" key="2">
    <source>
        <dbReference type="Pfam" id="PF05685"/>
    </source>
</evidence>
<dbReference type="PANTHER" id="PTHR34107:SF4">
    <property type="entry name" value="SLL1222 PROTEIN"/>
    <property type="match status" value="1"/>
</dbReference>
<dbReference type="InterPro" id="IPR036165">
    <property type="entry name" value="YefM-like_sf"/>
</dbReference>
<accession>G9XLW9</accession>
<dbReference type="HOGENOM" id="CLU_076312_0_0_9"/>
<dbReference type="Gene3D" id="3.90.1570.10">
    <property type="entry name" value="tt1808, chain A"/>
    <property type="match status" value="1"/>
</dbReference>
<dbReference type="InterPro" id="IPR011335">
    <property type="entry name" value="Restrct_endonuc-II-like"/>
</dbReference>
<evidence type="ECO:0000313" key="3">
    <source>
        <dbReference type="EMBL" id="EHL07395.1"/>
    </source>
</evidence>
<comment type="similarity">
    <text evidence="1">Belongs to the phD/YefM antitoxin family.</text>
</comment>
<dbReference type="SUPFAM" id="SSF143120">
    <property type="entry name" value="YefM-like"/>
    <property type="match status" value="1"/>
</dbReference>
<dbReference type="PANTHER" id="PTHR34107">
    <property type="entry name" value="SLL0198 PROTEIN-RELATED"/>
    <property type="match status" value="1"/>
</dbReference>
<organism evidence="3 4">
    <name type="scientific">Desulfitobacterium hafniense DP7</name>
    <dbReference type="NCBI Taxonomy" id="537010"/>
    <lineage>
        <taxon>Bacteria</taxon>
        <taxon>Bacillati</taxon>
        <taxon>Bacillota</taxon>
        <taxon>Clostridia</taxon>
        <taxon>Eubacteriales</taxon>
        <taxon>Desulfitobacteriaceae</taxon>
        <taxon>Desulfitobacterium</taxon>
    </lineage>
</organism>
<dbReference type="CDD" id="cd06260">
    <property type="entry name" value="DUF820-like"/>
    <property type="match status" value="1"/>
</dbReference>
<proteinExistence type="inferred from homology"/>
<dbReference type="InterPro" id="IPR006442">
    <property type="entry name" value="Antitoxin_Phd/YefM"/>
</dbReference>
<reference evidence="3 4" key="1">
    <citation type="submission" date="2011-08" db="EMBL/GenBank/DDBJ databases">
        <authorList>
            <person name="Weinstock G."/>
            <person name="Sodergren E."/>
            <person name="Clifton S."/>
            <person name="Fulton L."/>
            <person name="Fulton B."/>
            <person name="Courtney L."/>
            <person name="Fronick C."/>
            <person name="Harrison M."/>
            <person name="Strong C."/>
            <person name="Farmer C."/>
            <person name="Delahaunty K."/>
            <person name="Markovic C."/>
            <person name="Hall O."/>
            <person name="Minx P."/>
            <person name="Tomlinson C."/>
            <person name="Mitreva M."/>
            <person name="Hou S."/>
            <person name="Chen J."/>
            <person name="Wollam A."/>
            <person name="Pepin K.H."/>
            <person name="Johnson M."/>
            <person name="Bhonagiri V."/>
            <person name="Zhang X."/>
            <person name="Suruliraj S."/>
            <person name="Warren W."/>
            <person name="Chinwalla A."/>
            <person name="Mardis E.R."/>
            <person name="Wilson R.K."/>
        </authorList>
    </citation>
    <scope>NUCLEOTIDE SEQUENCE [LARGE SCALE GENOMIC DNA]</scope>
    <source>
        <strain evidence="3 4">DP7</strain>
    </source>
</reference>
<dbReference type="EMBL" id="AFZX01000043">
    <property type="protein sequence ID" value="EHL07395.1"/>
    <property type="molecule type" value="Genomic_DNA"/>
</dbReference>
<evidence type="ECO:0000256" key="1">
    <source>
        <dbReference type="ARBA" id="ARBA00009981"/>
    </source>
</evidence>
<gene>
    <name evidence="3" type="ORF">HMPREF0322_01955</name>
</gene>
<protein>
    <submittedName>
        <fullName evidence="3">Prevent-host-death family protein</fullName>
    </submittedName>
</protein>
<dbReference type="SUPFAM" id="SSF52980">
    <property type="entry name" value="Restriction endonuclease-like"/>
    <property type="match status" value="1"/>
</dbReference>
<dbReference type="PATRIC" id="fig|537010.4.peg.1829"/>
<comment type="caution">
    <text evidence="3">The sequence shown here is derived from an EMBL/GenBank/DDBJ whole genome shotgun (WGS) entry which is preliminary data.</text>
</comment>
<dbReference type="InterPro" id="IPR008538">
    <property type="entry name" value="Uma2"/>
</dbReference>
<name>G9XLW9_DESHA</name>
<dbReference type="NCBIfam" id="TIGR01552">
    <property type="entry name" value="phd_fam"/>
    <property type="match status" value="1"/>
</dbReference>
<evidence type="ECO:0000313" key="4">
    <source>
        <dbReference type="Proteomes" id="UP000004416"/>
    </source>
</evidence>
<dbReference type="AlphaFoldDB" id="G9XLW9"/>
<feature type="domain" description="Putative restriction endonuclease" evidence="2">
    <location>
        <begin position="140"/>
        <end position="281"/>
    </location>
</feature>
<sequence>MEMYGFVKRSFHEFIAAVNSGQAGGLMPWDDLHVSDGLIRLCLLKIVRYYIIDVRGEDKMNDEKETNTIKANDTITATELKSNLGMYLDHVMNENEEVVITKNGRKAVRLTPYITDADRYFLMKEKALDYQYGGKKVSYDEFMEIYEKSDLRMEFINGEIVLLSSPSLTHQEVSGNLFAEFKEYLKGKPCKVFYAPFDVHFRKEGFKDPDVMQPDLFIACDVAETTNEKGRYMGTPVLVVEILSPGTRSRDMVDKLNTFMISGVREFWIVDPVQEIILVYGFKDLDIEHFMTYRKQDTIRSFWFPDLEVDGEEVFP</sequence>
<dbReference type="Pfam" id="PF02604">
    <property type="entry name" value="PhdYeFM_antitox"/>
    <property type="match status" value="1"/>
</dbReference>
<dbReference type="Pfam" id="PF05685">
    <property type="entry name" value="Uma2"/>
    <property type="match status" value="1"/>
</dbReference>
<dbReference type="InterPro" id="IPR012296">
    <property type="entry name" value="Nuclease_put_TT1808"/>
</dbReference>
<dbReference type="Proteomes" id="UP000004416">
    <property type="component" value="Unassembled WGS sequence"/>
</dbReference>